<dbReference type="Pfam" id="PF14732">
    <property type="entry name" value="UAE_UbL"/>
    <property type="match status" value="1"/>
</dbReference>
<dbReference type="GO" id="GO:0005737">
    <property type="term" value="C:cytoplasm"/>
    <property type="evidence" value="ECO:0007669"/>
    <property type="project" value="TreeGrafter"/>
</dbReference>
<dbReference type="Proteomes" id="UP001309876">
    <property type="component" value="Unassembled WGS sequence"/>
</dbReference>
<feature type="domain" description="THIF-type NAD/FAD binding fold" evidence="17">
    <location>
        <begin position="30"/>
        <end position="434"/>
    </location>
</feature>
<evidence type="ECO:0000256" key="5">
    <source>
        <dbReference type="ARBA" id="ARBA00022723"/>
    </source>
</evidence>
<feature type="binding site" evidence="14">
    <location>
        <position position="449"/>
    </location>
    <ligand>
        <name>Zn(2+)</name>
        <dbReference type="ChEBI" id="CHEBI:29105"/>
    </ligand>
</feature>
<keyword evidence="9 11" id="KW-0067">ATP-binding</keyword>
<feature type="binding site" evidence="13">
    <location>
        <begin position="135"/>
        <end position="140"/>
    </location>
    <ligand>
        <name>ATP</name>
        <dbReference type="ChEBI" id="CHEBI:30616"/>
    </ligand>
</feature>
<dbReference type="PANTHER" id="PTHR10953:SF5">
    <property type="entry name" value="SUMO-ACTIVATING ENZYME SUBUNIT 2"/>
    <property type="match status" value="1"/>
</dbReference>
<evidence type="ECO:0000313" key="21">
    <source>
        <dbReference type="Proteomes" id="UP001309876"/>
    </source>
</evidence>
<proteinExistence type="inferred from homology"/>
<evidence type="ECO:0000313" key="20">
    <source>
        <dbReference type="EMBL" id="KAK5083459.1"/>
    </source>
</evidence>
<reference evidence="20 21" key="1">
    <citation type="submission" date="2023-08" db="EMBL/GenBank/DDBJ databases">
        <title>Black Yeasts Isolated from many extreme environments.</title>
        <authorList>
            <person name="Coleine C."/>
            <person name="Stajich J.E."/>
            <person name="Selbmann L."/>
        </authorList>
    </citation>
    <scope>NUCLEOTIDE SEQUENCE [LARGE SCALE GENOMIC DNA]</scope>
    <source>
        <strain evidence="20 21">CCFEE 5910</strain>
    </source>
</reference>
<dbReference type="GO" id="GO:0046872">
    <property type="term" value="F:metal ion binding"/>
    <property type="evidence" value="ECO:0007669"/>
    <property type="project" value="UniProtKB-KW"/>
</dbReference>
<comment type="subunit">
    <text evidence="11">Heterodimer.</text>
</comment>
<dbReference type="InterPro" id="IPR019572">
    <property type="entry name" value="UBA_E1_SCCH"/>
</dbReference>
<evidence type="ECO:0000256" key="10">
    <source>
        <dbReference type="ARBA" id="ARBA00023242"/>
    </source>
</evidence>
<organism evidence="20 21">
    <name type="scientific">Lithohypha guttulata</name>
    <dbReference type="NCBI Taxonomy" id="1690604"/>
    <lineage>
        <taxon>Eukaryota</taxon>
        <taxon>Fungi</taxon>
        <taxon>Dikarya</taxon>
        <taxon>Ascomycota</taxon>
        <taxon>Pezizomycotina</taxon>
        <taxon>Eurotiomycetes</taxon>
        <taxon>Chaetothyriomycetidae</taxon>
        <taxon>Chaetothyriales</taxon>
        <taxon>Trichomeriaceae</taxon>
        <taxon>Lithohypha</taxon>
    </lineage>
</organism>
<evidence type="ECO:0000259" key="17">
    <source>
        <dbReference type="Pfam" id="PF00899"/>
    </source>
</evidence>
<dbReference type="AlphaFoldDB" id="A0AAN7SX40"/>
<evidence type="ECO:0000256" key="13">
    <source>
        <dbReference type="PIRSR" id="PIRSR039133-2"/>
    </source>
</evidence>
<dbReference type="InterPro" id="IPR030661">
    <property type="entry name" value="Uba2"/>
</dbReference>
<evidence type="ECO:0000256" key="12">
    <source>
        <dbReference type="PIRSR" id="PIRSR039133-1"/>
    </source>
</evidence>
<evidence type="ECO:0000259" key="18">
    <source>
        <dbReference type="Pfam" id="PF10585"/>
    </source>
</evidence>
<feature type="binding site" evidence="14">
    <location>
        <position position="176"/>
    </location>
    <ligand>
        <name>Zn(2+)</name>
        <dbReference type="ChEBI" id="CHEBI:29105"/>
    </ligand>
</feature>
<comment type="subcellular location">
    <subcellularLocation>
        <location evidence="1">Nucleus</location>
    </subcellularLocation>
</comment>
<name>A0AAN7SX40_9EURO</name>
<keyword evidence="15" id="KW-0175">Coiled coil</keyword>
<feature type="compositionally biased region" description="Acidic residues" evidence="16">
    <location>
        <begin position="625"/>
        <end position="641"/>
    </location>
</feature>
<dbReference type="Pfam" id="PF00899">
    <property type="entry name" value="ThiF"/>
    <property type="match status" value="1"/>
</dbReference>
<evidence type="ECO:0000256" key="8">
    <source>
        <dbReference type="ARBA" id="ARBA00022833"/>
    </source>
</evidence>
<feature type="binding site" evidence="13">
    <location>
        <position position="66"/>
    </location>
    <ligand>
        <name>ATP</name>
        <dbReference type="ChEBI" id="CHEBI:30616"/>
    </ligand>
</feature>
<feature type="domain" description="Ubiquitin/SUMO-activating enzyme ubiquitin-like" evidence="19">
    <location>
        <begin position="457"/>
        <end position="545"/>
    </location>
</feature>
<accession>A0AAN7SX40</accession>
<evidence type="ECO:0000256" key="1">
    <source>
        <dbReference type="ARBA" id="ARBA00004123"/>
    </source>
</evidence>
<feature type="binding site" evidence="14">
    <location>
        <position position="179"/>
    </location>
    <ligand>
        <name>Zn(2+)</name>
        <dbReference type="ChEBI" id="CHEBI:29105"/>
    </ligand>
</feature>
<dbReference type="GO" id="GO:0005524">
    <property type="term" value="F:ATP binding"/>
    <property type="evidence" value="ECO:0007669"/>
    <property type="project" value="UniProtKB-UniRule"/>
</dbReference>
<evidence type="ECO:0000256" key="2">
    <source>
        <dbReference type="ARBA" id="ARBA00004718"/>
    </source>
</evidence>
<gene>
    <name evidence="20" type="primary">UBA2</name>
    <name evidence="20" type="ORF">LTR05_005961</name>
</gene>
<dbReference type="Pfam" id="PF10585">
    <property type="entry name" value="UBA_E1_SCCH"/>
    <property type="match status" value="1"/>
</dbReference>
<evidence type="ECO:0000256" key="6">
    <source>
        <dbReference type="ARBA" id="ARBA00022741"/>
    </source>
</evidence>
<keyword evidence="10" id="KW-0539">Nucleus</keyword>
<keyword evidence="4" id="KW-0808">Transferase</keyword>
<keyword evidence="6 11" id="KW-0547">Nucleotide-binding</keyword>
<comment type="similarity">
    <text evidence="3 11">Belongs to the ubiquitin-activating E1 family.</text>
</comment>
<feature type="binding site" evidence="13">
    <location>
        <begin position="42"/>
        <end position="47"/>
    </location>
    <ligand>
        <name>ATP</name>
        <dbReference type="ChEBI" id="CHEBI:30616"/>
    </ligand>
</feature>
<protein>
    <recommendedName>
        <fullName evidence="11">Ubiquitin-activating enzyme E1-like</fullName>
    </recommendedName>
</protein>
<feature type="binding site" evidence="14">
    <location>
        <position position="446"/>
    </location>
    <ligand>
        <name>Zn(2+)</name>
        <dbReference type="ChEBI" id="CHEBI:29105"/>
    </ligand>
</feature>
<feature type="binding site" evidence="13">
    <location>
        <position position="90"/>
    </location>
    <ligand>
        <name>ATP</name>
        <dbReference type="ChEBI" id="CHEBI:30616"/>
    </ligand>
</feature>
<evidence type="ECO:0000256" key="15">
    <source>
        <dbReference type="SAM" id="Coils"/>
    </source>
</evidence>
<sequence>MTDSHSTSNPKQKQVVARERFQHRALGSTHDQLKKARVLLVGAGGIGCELLKNLVKSGFKEIVIIDLDTIDLSNLNRQFLFRHEHIKKPKALVAKEVARKFDPRATIVAHHANIKDEQFNVEWFAAFTIVFNALDNLDARRHVNRMCLAADVPLIESGTTGYNGNVQVIKRGKTACYDCKEKQVPKSFAICTIRSTPSQPIHTIVWAKSYLLPELFGVSEAAAMNLDTSESANNAEEIEKLEKETAQLRELREAMGSDDFVRKVFDQAYKKDVERLLSMEDYWKNKKAPIPLDYETIASGSENIDPLVAKLDQDVWTLQQTFTVFKDSLLRLSKRLAEERAAALRENQLEPVIEFDKDDEDTLDFVTAAANLRSAAFNIDPKSKFDTKQMAGNIIPAIATTNAMVASLCILQAYKVIKGDLGRTKELFLSKANMTGDSSDLPNPNCMVCSRVMMRTKIDLEKATVGDLVDILKLELDYTGDITITTESSQMTVFDYLDDDDDDEDSLAKRRDTKLVEVGVGNGTSLIVLDGGDDEPRVDLQLFVEDMNAEREQALVVKFVFNDGEKPEIPRKPAKKPTEMNGTTTLDGEAQSAATGSKRKRGQDDEVEESAPAKKLQTSANGATQEDDIIVIDDEGAIVLD</sequence>
<feature type="coiled-coil region" evidence="15">
    <location>
        <begin position="231"/>
        <end position="258"/>
    </location>
</feature>
<dbReference type="InterPro" id="IPR045886">
    <property type="entry name" value="ThiF/MoeB/HesA"/>
</dbReference>
<dbReference type="InterPro" id="IPR028077">
    <property type="entry name" value="UAE_UbL_dom"/>
</dbReference>
<feature type="active site" description="Glycyl thioester intermediate" evidence="12">
    <location>
        <position position="191"/>
    </location>
</feature>
<keyword evidence="5 11" id="KW-0479">Metal-binding</keyword>
<dbReference type="PANTHER" id="PTHR10953">
    <property type="entry name" value="UBIQUITIN-ACTIVATING ENZYME E1"/>
    <property type="match status" value="1"/>
</dbReference>
<dbReference type="InterPro" id="IPR042449">
    <property type="entry name" value="Ub-E1_IAD_1"/>
</dbReference>
<dbReference type="SUPFAM" id="SSF69572">
    <property type="entry name" value="Activating enzymes of the ubiquitin-like proteins"/>
    <property type="match status" value="1"/>
</dbReference>
<dbReference type="InterPro" id="IPR023318">
    <property type="entry name" value="Ub_act_enz_dom_a_sf"/>
</dbReference>
<dbReference type="Gene3D" id="3.50.50.80">
    <property type="entry name" value="Ubiquitin-activating enzyme E1, inactive adenylation domain, subdomain 1"/>
    <property type="match status" value="1"/>
</dbReference>
<feature type="binding site" evidence="13">
    <location>
        <begin position="74"/>
        <end position="77"/>
    </location>
    <ligand>
        <name>ATP</name>
        <dbReference type="ChEBI" id="CHEBI:30616"/>
    </ligand>
</feature>
<dbReference type="EMBL" id="JAVRRJ010000006">
    <property type="protein sequence ID" value="KAK5083459.1"/>
    <property type="molecule type" value="Genomic_DNA"/>
</dbReference>
<dbReference type="PIRSF" id="PIRSF039133">
    <property type="entry name" value="SUMO_E1B"/>
    <property type="match status" value="1"/>
</dbReference>
<evidence type="ECO:0000256" key="16">
    <source>
        <dbReference type="SAM" id="MobiDB-lite"/>
    </source>
</evidence>
<dbReference type="InterPro" id="IPR035985">
    <property type="entry name" value="Ubiquitin-activating_enz"/>
</dbReference>
<dbReference type="GO" id="GO:0016925">
    <property type="term" value="P:protein sumoylation"/>
    <property type="evidence" value="ECO:0007669"/>
    <property type="project" value="UniProtKB-UniRule"/>
</dbReference>
<keyword evidence="20" id="KW-0436">Ligase</keyword>
<evidence type="ECO:0000256" key="9">
    <source>
        <dbReference type="ARBA" id="ARBA00022840"/>
    </source>
</evidence>
<evidence type="ECO:0000256" key="3">
    <source>
        <dbReference type="ARBA" id="ARBA00005673"/>
    </source>
</evidence>
<dbReference type="FunFam" id="3.40.50.720:FF:000618">
    <property type="entry name" value="SUMO-activating enzyme subunit 2"/>
    <property type="match status" value="1"/>
</dbReference>
<evidence type="ECO:0000256" key="7">
    <source>
        <dbReference type="ARBA" id="ARBA00022786"/>
    </source>
</evidence>
<evidence type="ECO:0000256" key="4">
    <source>
        <dbReference type="ARBA" id="ARBA00022679"/>
    </source>
</evidence>
<dbReference type="Gene3D" id="3.10.290.20">
    <property type="entry name" value="Ubiquitin-like 2 activating enzyme e1b. Chain: B, domain 3"/>
    <property type="match status" value="1"/>
</dbReference>
<evidence type="ECO:0000256" key="11">
    <source>
        <dbReference type="PIRNR" id="PIRNR039133"/>
    </source>
</evidence>
<feature type="domain" description="Ubiquitin-activating enzyme SCCH" evidence="18">
    <location>
        <begin position="328"/>
        <end position="388"/>
    </location>
</feature>
<dbReference type="FunFam" id="3.50.50.80:FF:000002">
    <property type="entry name" value="SUMO-activating enzyme subunit 2"/>
    <property type="match status" value="1"/>
</dbReference>
<dbReference type="Gene3D" id="1.10.10.520">
    <property type="entry name" value="Ubiquitin activating enzymes (Uba3). Chain: B, domain 2"/>
    <property type="match status" value="1"/>
</dbReference>
<evidence type="ECO:0000259" key="19">
    <source>
        <dbReference type="Pfam" id="PF14732"/>
    </source>
</evidence>
<comment type="caution">
    <text evidence="20">The sequence shown here is derived from an EMBL/GenBank/DDBJ whole genome shotgun (WGS) entry which is preliminary data.</text>
</comment>
<feature type="region of interest" description="Disordered" evidence="16">
    <location>
        <begin position="566"/>
        <end position="641"/>
    </location>
</feature>
<dbReference type="GO" id="GO:0031510">
    <property type="term" value="C:SUMO activating enzyme complex"/>
    <property type="evidence" value="ECO:0007669"/>
    <property type="project" value="UniProtKB-UniRule"/>
</dbReference>
<keyword evidence="7 11" id="KW-0833">Ubl conjugation pathway</keyword>
<comment type="pathway">
    <text evidence="2 11">Protein modification; protein sumoylation.</text>
</comment>
<keyword evidence="8 11" id="KW-0862">Zinc</keyword>
<dbReference type="GO" id="GO:0016740">
    <property type="term" value="F:transferase activity"/>
    <property type="evidence" value="ECO:0007669"/>
    <property type="project" value="UniProtKB-KW"/>
</dbReference>
<keyword evidence="21" id="KW-1185">Reference proteome</keyword>
<dbReference type="GO" id="GO:0019948">
    <property type="term" value="F:SUMO activating enzyme activity"/>
    <property type="evidence" value="ECO:0007669"/>
    <property type="project" value="UniProtKB-UniRule"/>
</dbReference>
<evidence type="ECO:0000256" key="14">
    <source>
        <dbReference type="PIRSR" id="PIRSR039133-3"/>
    </source>
</evidence>
<dbReference type="InterPro" id="IPR000594">
    <property type="entry name" value="ThiF_NAD_FAD-bd"/>
</dbReference>